<evidence type="ECO:0000256" key="6">
    <source>
        <dbReference type="SAM" id="MobiDB-lite"/>
    </source>
</evidence>
<organism evidence="7 8">
    <name type="scientific">Lates japonicus</name>
    <name type="common">Japanese lates</name>
    <dbReference type="NCBI Taxonomy" id="270547"/>
    <lineage>
        <taxon>Eukaryota</taxon>
        <taxon>Metazoa</taxon>
        <taxon>Chordata</taxon>
        <taxon>Craniata</taxon>
        <taxon>Vertebrata</taxon>
        <taxon>Euteleostomi</taxon>
        <taxon>Actinopterygii</taxon>
        <taxon>Neopterygii</taxon>
        <taxon>Teleostei</taxon>
        <taxon>Neoteleostei</taxon>
        <taxon>Acanthomorphata</taxon>
        <taxon>Carangaria</taxon>
        <taxon>Carangaria incertae sedis</taxon>
        <taxon>Centropomidae</taxon>
        <taxon>Lates</taxon>
    </lineage>
</organism>
<feature type="compositionally biased region" description="Basic and acidic residues" evidence="6">
    <location>
        <begin position="8"/>
        <end position="22"/>
    </location>
</feature>
<proteinExistence type="inferred from homology"/>
<keyword evidence="4 5" id="KW-0687">Ribonucleoprotein</keyword>
<feature type="region of interest" description="Disordered" evidence="6">
    <location>
        <begin position="63"/>
        <end position="94"/>
    </location>
</feature>
<feature type="compositionally biased region" description="Low complexity" evidence="6">
    <location>
        <begin position="311"/>
        <end position="324"/>
    </location>
</feature>
<comment type="cofactor">
    <cofactor evidence="5">
        <name>Zn(2+)</name>
        <dbReference type="ChEBI" id="CHEBI:29105"/>
    </cofactor>
    <text evidence="5">Binds 1 zinc ion per subunit.</text>
</comment>
<dbReference type="EMBL" id="BRZM01000037">
    <property type="protein sequence ID" value="GLD59231.1"/>
    <property type="molecule type" value="Genomic_DNA"/>
</dbReference>
<dbReference type="PROSITE" id="PS01168">
    <property type="entry name" value="RIBOSOMAL_S27E"/>
    <property type="match status" value="1"/>
</dbReference>
<keyword evidence="2 5" id="KW-0862">Zinc</keyword>
<comment type="caution">
    <text evidence="7">The sequence shown here is derived from an EMBL/GenBank/DDBJ whole genome shotgun (WGS) entry which is preliminary data.</text>
</comment>
<dbReference type="HAMAP" id="MF_00371">
    <property type="entry name" value="Ribosomal_eS27"/>
    <property type="match status" value="1"/>
</dbReference>
<feature type="compositionally biased region" description="Polar residues" evidence="6">
    <location>
        <begin position="84"/>
        <end position="94"/>
    </location>
</feature>
<evidence type="ECO:0000256" key="3">
    <source>
        <dbReference type="ARBA" id="ARBA00022980"/>
    </source>
</evidence>
<evidence type="ECO:0000313" key="7">
    <source>
        <dbReference type="EMBL" id="GLD59231.1"/>
    </source>
</evidence>
<dbReference type="FunFam" id="2.20.25.100:FF:000001">
    <property type="entry name" value="40S ribosomal protein S27"/>
    <property type="match status" value="1"/>
</dbReference>
<dbReference type="PANTHER" id="PTHR46984">
    <property type="entry name" value="LEUCINE-RICH REPEAT-CONTAINING PROTEIN 71"/>
    <property type="match status" value="1"/>
</dbReference>
<dbReference type="GO" id="GO:0005840">
    <property type="term" value="C:ribosome"/>
    <property type="evidence" value="ECO:0007669"/>
    <property type="project" value="UniProtKB-KW"/>
</dbReference>
<dbReference type="GO" id="GO:0006412">
    <property type="term" value="P:translation"/>
    <property type="evidence" value="ECO:0007669"/>
    <property type="project" value="InterPro"/>
</dbReference>
<dbReference type="InterPro" id="IPR032675">
    <property type="entry name" value="LRR_dom_sf"/>
</dbReference>
<evidence type="ECO:0000256" key="1">
    <source>
        <dbReference type="ARBA" id="ARBA00010919"/>
    </source>
</evidence>
<keyword evidence="3 5" id="KW-0689">Ribosomal protein</keyword>
<name>A0AAD3MSL5_LATJO</name>
<dbReference type="GO" id="GO:0003735">
    <property type="term" value="F:structural constituent of ribosome"/>
    <property type="evidence" value="ECO:0007669"/>
    <property type="project" value="InterPro"/>
</dbReference>
<dbReference type="InterPro" id="IPR053040">
    <property type="entry name" value="LRR-containing_protein_71"/>
</dbReference>
<dbReference type="InterPro" id="IPR001611">
    <property type="entry name" value="Leu-rich_rpt"/>
</dbReference>
<feature type="region of interest" description="Disordered" evidence="6">
    <location>
        <begin position="1"/>
        <end position="34"/>
    </location>
</feature>
<evidence type="ECO:0000256" key="4">
    <source>
        <dbReference type="ARBA" id="ARBA00023274"/>
    </source>
</evidence>
<dbReference type="Proteomes" id="UP001279410">
    <property type="component" value="Unassembled WGS sequence"/>
</dbReference>
<dbReference type="PROSITE" id="PS51450">
    <property type="entry name" value="LRR"/>
    <property type="match status" value="1"/>
</dbReference>
<keyword evidence="5" id="KW-0479">Metal-binding</keyword>
<dbReference type="Gene3D" id="3.80.10.10">
    <property type="entry name" value="Ribonuclease Inhibitor"/>
    <property type="match status" value="1"/>
</dbReference>
<comment type="similarity">
    <text evidence="1 5">Belongs to the eukaryotic ribosomal protein eS27 family.</text>
</comment>
<reference evidence="7" key="1">
    <citation type="submission" date="2022-08" db="EMBL/GenBank/DDBJ databases">
        <title>Genome sequencing of akame (Lates japonicus).</title>
        <authorList>
            <person name="Hashiguchi Y."/>
            <person name="Takahashi H."/>
        </authorList>
    </citation>
    <scope>NUCLEOTIDE SEQUENCE</scope>
    <source>
        <strain evidence="7">Kochi</strain>
    </source>
</reference>
<accession>A0AAD3MSL5</accession>
<gene>
    <name evidence="7" type="ORF">AKAME5_001124500</name>
</gene>
<dbReference type="AlphaFoldDB" id="A0AAD3MSL5"/>
<dbReference type="Pfam" id="PF01667">
    <property type="entry name" value="Ribosomal_S27e"/>
    <property type="match status" value="1"/>
</dbReference>
<keyword evidence="5" id="KW-0863">Zinc-finger</keyword>
<feature type="compositionally biased region" description="Basic and acidic residues" evidence="6">
    <location>
        <begin position="327"/>
        <end position="353"/>
    </location>
</feature>
<dbReference type="Pfam" id="PF13516">
    <property type="entry name" value="LRR_6"/>
    <property type="match status" value="4"/>
</dbReference>
<keyword evidence="8" id="KW-1185">Reference proteome</keyword>
<dbReference type="PANTHER" id="PTHR46984:SF1">
    <property type="entry name" value="LEUCINE-RICH REPEAT-CONTAINING PROTEIN 71"/>
    <property type="match status" value="1"/>
</dbReference>
<dbReference type="GO" id="GO:1990904">
    <property type="term" value="C:ribonucleoprotein complex"/>
    <property type="evidence" value="ECO:0007669"/>
    <property type="project" value="UniProtKB-KW"/>
</dbReference>
<dbReference type="SMART" id="SM00368">
    <property type="entry name" value="LRR_RI"/>
    <property type="match status" value="4"/>
</dbReference>
<evidence type="ECO:0000313" key="8">
    <source>
        <dbReference type="Proteomes" id="UP001279410"/>
    </source>
</evidence>
<feature type="compositionally biased region" description="Polar residues" evidence="6">
    <location>
        <begin position="295"/>
        <end position="310"/>
    </location>
</feature>
<sequence length="562" mass="61261">MSRKRQVKDKTEKANAEDEKHAGQTPRETLPVQTFDEYQCSGNVEIDFPGLCALLDIKDVPAVSTKQPASSTTETEGGDTEDSQSQTDTASSWSKPCLQVELENEDPLGAKSIKVSGWKVSEQIARVLQKMLPSLSQLQRLQFWQAGLTDRMVISLMNTISLCSNLRVVTLEGNPLPEQSYYHLLSEDSIIAHLSLRNNRIGDESARLIGSALSTTRSSNKNLLSLNLAFNSIGDAGAAHIAQGLRLNCALLFLSLSNNQIGDPGAAQLAAILGDFALTHDEVVERRKLLLERTQSSSLKVDSDQTSADQLPSAPSSTSLSSKGTSKKKEASKKDEKPAANRENPKSNKKSSDAKTSQSKGGKAGGKEKQQTPQEDQSSTALTEQEESVEIGNPLLDQSLKHRDGQIFLPGNTTLTSLNLAGNRITEKSLPQFLTLLEMQSEGGGLLRLCLERNCFPPESAAGYRQGLLFGSGYFLANMPLAKDLLHPSPEEEKRRHKKKRLVQSPNSYFMDVKCPGCYKITTVFSHAQTVVLCVGCSTVLCQPTGGKARLTEGCSFRRKQH</sequence>
<feature type="region of interest" description="Disordered" evidence="6">
    <location>
        <begin position="295"/>
        <end position="388"/>
    </location>
</feature>
<dbReference type="GO" id="GO:0008270">
    <property type="term" value="F:zinc ion binding"/>
    <property type="evidence" value="ECO:0007669"/>
    <property type="project" value="UniProtKB-KW"/>
</dbReference>
<dbReference type="SUPFAM" id="SSF57829">
    <property type="entry name" value="Zn-binding ribosomal proteins"/>
    <property type="match status" value="1"/>
</dbReference>
<feature type="compositionally biased region" description="Polar residues" evidence="6">
    <location>
        <begin position="373"/>
        <end position="383"/>
    </location>
</feature>
<dbReference type="InterPro" id="IPR011332">
    <property type="entry name" value="Ribosomal_zn-bd"/>
</dbReference>
<dbReference type="InterPro" id="IPR000592">
    <property type="entry name" value="Ribosomal_eS27"/>
</dbReference>
<dbReference type="SUPFAM" id="SSF52047">
    <property type="entry name" value="RNI-like"/>
    <property type="match status" value="1"/>
</dbReference>
<dbReference type="Gene3D" id="2.20.25.100">
    <property type="entry name" value="Zn-binding ribosomal proteins"/>
    <property type="match status" value="1"/>
</dbReference>
<protein>
    <recommendedName>
        <fullName evidence="5">40S ribosomal protein S27</fullName>
    </recommendedName>
</protein>
<evidence type="ECO:0000256" key="5">
    <source>
        <dbReference type="RuleBase" id="RU000671"/>
    </source>
</evidence>
<evidence type="ECO:0000256" key="2">
    <source>
        <dbReference type="ARBA" id="ARBA00022833"/>
    </source>
</evidence>
<dbReference type="InterPro" id="IPR023407">
    <property type="entry name" value="Ribosomal_eS27_Zn-bd_dom_sf"/>
</dbReference>